<name>A0A1I7V9Q3_LOALO</name>
<evidence type="ECO:0000313" key="2">
    <source>
        <dbReference type="Proteomes" id="UP000095285"/>
    </source>
</evidence>
<dbReference type="AlphaFoldDB" id="A0A1I7V9Q3"/>
<protein>
    <submittedName>
        <fullName evidence="3">Secreted protein</fullName>
    </submittedName>
</protein>
<organism evidence="2 3">
    <name type="scientific">Loa loa</name>
    <name type="common">Eye worm</name>
    <name type="synonym">Filaria loa</name>
    <dbReference type="NCBI Taxonomy" id="7209"/>
    <lineage>
        <taxon>Eukaryota</taxon>
        <taxon>Metazoa</taxon>
        <taxon>Ecdysozoa</taxon>
        <taxon>Nematoda</taxon>
        <taxon>Chromadorea</taxon>
        <taxon>Rhabditida</taxon>
        <taxon>Spirurina</taxon>
        <taxon>Spiruromorpha</taxon>
        <taxon>Filarioidea</taxon>
        <taxon>Onchocercidae</taxon>
        <taxon>Loa</taxon>
    </lineage>
</organism>
<reference evidence="3" key="2">
    <citation type="submission" date="2016-11" db="UniProtKB">
        <authorList>
            <consortium name="WormBaseParasite"/>
        </authorList>
    </citation>
    <scope>IDENTIFICATION</scope>
</reference>
<reference evidence="2" key="1">
    <citation type="submission" date="2012-04" db="EMBL/GenBank/DDBJ databases">
        <title>The Genome Sequence of Loa loa.</title>
        <authorList>
            <consortium name="The Broad Institute Genome Sequencing Platform"/>
            <consortium name="Broad Institute Genome Sequencing Center for Infectious Disease"/>
            <person name="Nutman T.B."/>
            <person name="Fink D.L."/>
            <person name="Russ C."/>
            <person name="Young S."/>
            <person name="Zeng Q."/>
            <person name="Gargeya S."/>
            <person name="Alvarado L."/>
            <person name="Berlin A."/>
            <person name="Chapman S.B."/>
            <person name="Chen Z."/>
            <person name="Freedman E."/>
            <person name="Gellesch M."/>
            <person name="Goldberg J."/>
            <person name="Griggs A."/>
            <person name="Gujja S."/>
            <person name="Heilman E.R."/>
            <person name="Heiman D."/>
            <person name="Howarth C."/>
            <person name="Mehta T."/>
            <person name="Neiman D."/>
            <person name="Pearson M."/>
            <person name="Roberts A."/>
            <person name="Saif S."/>
            <person name="Shea T."/>
            <person name="Shenoy N."/>
            <person name="Sisk P."/>
            <person name="Stolte C."/>
            <person name="Sykes S."/>
            <person name="White J."/>
            <person name="Yandava C."/>
            <person name="Haas B."/>
            <person name="Henn M.R."/>
            <person name="Nusbaum C."/>
            <person name="Birren B."/>
        </authorList>
    </citation>
    <scope>NUCLEOTIDE SEQUENCE [LARGE SCALE GENOMIC DNA]</scope>
</reference>
<proteinExistence type="predicted"/>
<evidence type="ECO:0000313" key="3">
    <source>
        <dbReference type="WBParaSite" id="EN70_11410"/>
    </source>
</evidence>
<feature type="chain" id="PRO_5009309882" evidence="1">
    <location>
        <begin position="21"/>
        <end position="209"/>
    </location>
</feature>
<sequence length="209" mass="22968">MLNVSLIRSVLLAAIARSDGFPCGWFSEGVTLDHWRLAQGKPNVFLWLASTGTNQRPVKPFALIELRGQQANNFLSSKIPYQDEIAILSLSYWIVGGPNLEVCLVDSLDKKFNCTAMRIAIIPNKAVGMTAIDDIGYGGTPCKREIPTVIRGCTRLVKSCTKLANVSATHSEINVSGAYLAVFFSRKTVTKNKYQLCAVTALEEKFYTS</sequence>
<evidence type="ECO:0000256" key="1">
    <source>
        <dbReference type="SAM" id="SignalP"/>
    </source>
</evidence>
<keyword evidence="2" id="KW-1185">Reference proteome</keyword>
<dbReference type="WBParaSite" id="EN70_11410">
    <property type="protein sequence ID" value="EN70_11410"/>
    <property type="gene ID" value="EN70_11410"/>
</dbReference>
<accession>A0A1I7V9Q3</accession>
<dbReference type="Proteomes" id="UP000095285">
    <property type="component" value="Unassembled WGS sequence"/>
</dbReference>
<feature type="signal peptide" evidence="1">
    <location>
        <begin position="1"/>
        <end position="20"/>
    </location>
</feature>
<keyword evidence="1" id="KW-0732">Signal</keyword>